<reference evidence="2" key="1">
    <citation type="journal article" date="2022" name="Int. J. Mol. Sci.">
        <title>Draft Genome of Tanacetum Coccineum: Genomic Comparison of Closely Related Tanacetum-Family Plants.</title>
        <authorList>
            <person name="Yamashiro T."/>
            <person name="Shiraishi A."/>
            <person name="Nakayama K."/>
            <person name="Satake H."/>
        </authorList>
    </citation>
    <scope>NUCLEOTIDE SEQUENCE</scope>
</reference>
<organism evidence="2 3">
    <name type="scientific">Tanacetum coccineum</name>
    <dbReference type="NCBI Taxonomy" id="301880"/>
    <lineage>
        <taxon>Eukaryota</taxon>
        <taxon>Viridiplantae</taxon>
        <taxon>Streptophyta</taxon>
        <taxon>Embryophyta</taxon>
        <taxon>Tracheophyta</taxon>
        <taxon>Spermatophyta</taxon>
        <taxon>Magnoliopsida</taxon>
        <taxon>eudicotyledons</taxon>
        <taxon>Gunneridae</taxon>
        <taxon>Pentapetalae</taxon>
        <taxon>asterids</taxon>
        <taxon>campanulids</taxon>
        <taxon>Asterales</taxon>
        <taxon>Asteraceae</taxon>
        <taxon>Asteroideae</taxon>
        <taxon>Anthemideae</taxon>
        <taxon>Anthemidinae</taxon>
        <taxon>Tanacetum</taxon>
    </lineage>
</organism>
<dbReference type="Pfam" id="PF17919">
    <property type="entry name" value="RT_RNaseH_2"/>
    <property type="match status" value="1"/>
</dbReference>
<dbReference type="Proteomes" id="UP001151760">
    <property type="component" value="Unassembled WGS sequence"/>
</dbReference>
<evidence type="ECO:0000313" key="3">
    <source>
        <dbReference type="Proteomes" id="UP001151760"/>
    </source>
</evidence>
<dbReference type="InterPro" id="IPR043502">
    <property type="entry name" value="DNA/RNA_pol_sf"/>
</dbReference>
<dbReference type="PANTHER" id="PTHR34072:SF52">
    <property type="entry name" value="RIBONUCLEASE H"/>
    <property type="match status" value="1"/>
</dbReference>
<keyword evidence="2" id="KW-0548">Nucleotidyltransferase</keyword>
<dbReference type="EMBL" id="BQNB010021421">
    <property type="protein sequence ID" value="GJU06217.1"/>
    <property type="molecule type" value="Genomic_DNA"/>
</dbReference>
<keyword evidence="2" id="KW-0695">RNA-directed DNA polymerase</keyword>
<dbReference type="InterPro" id="IPR012337">
    <property type="entry name" value="RNaseH-like_sf"/>
</dbReference>
<dbReference type="InterPro" id="IPR043128">
    <property type="entry name" value="Rev_trsase/Diguanyl_cyclase"/>
</dbReference>
<dbReference type="Gene3D" id="3.30.420.10">
    <property type="entry name" value="Ribonuclease H-like superfamily/Ribonuclease H"/>
    <property type="match status" value="1"/>
</dbReference>
<comment type="caution">
    <text evidence="2">The sequence shown here is derived from an EMBL/GenBank/DDBJ whole genome shotgun (WGS) entry which is preliminary data.</text>
</comment>
<dbReference type="PANTHER" id="PTHR34072">
    <property type="entry name" value="ENZYMATIC POLYPROTEIN-RELATED"/>
    <property type="match status" value="1"/>
</dbReference>
<evidence type="ECO:0000313" key="2">
    <source>
        <dbReference type="EMBL" id="GJU06217.1"/>
    </source>
</evidence>
<proteinExistence type="predicted"/>
<dbReference type="InterPro" id="IPR036397">
    <property type="entry name" value="RNaseH_sf"/>
</dbReference>
<dbReference type="SUPFAM" id="SSF56672">
    <property type="entry name" value="DNA/RNA polymerases"/>
    <property type="match status" value="1"/>
</dbReference>
<keyword evidence="3" id="KW-1185">Reference proteome</keyword>
<name>A0ABQ5J154_9ASTR</name>
<sequence length="470" mass="54882">MVDSMGMWRSPIARQLQLLDPYETRGISERVTNVKHVTPMIKPDLFRRATPIVKSPDLLAPLEMQELSEQLQELQDKDLLSGYHQLRVHKADIPKTEFRTWYGHFEFTVMPFGSKEDHEIHLKIVLELLKKEKLFAKFFKCEFWLQEGRFLRHKNQKYEWGMEQEEAFQTLKDNLCNAPILSFPNGPEDFVVYYDASNQGFGCVLMQRGNVIAYASRQLKIHQKNYTTHDLVLGAVKELNMRQQKWIEFFSDYDCEIRYHPGKENVVADALTSVKDKILVAQCEASKVENAPAEMLCHLDQQMEKKEDAGLYFINRIWVPLVGSVRTLIMERLMHRDMSMTYHPQTDGQSECTIQTLEVMLRICVNDFEGSLDIHLPLAEFFYSNSYHLSIRCALFKALYGRKCRLPVLWTKIRESWLIGLELVQETTDKVVLIKERLNAARDHQKSYAGNRRKPLEFEVGDQVLLKVSP</sequence>
<accession>A0ABQ5J154</accession>
<gene>
    <name evidence="2" type="ORF">Tco_1122647</name>
</gene>
<dbReference type="GO" id="GO:0003964">
    <property type="term" value="F:RNA-directed DNA polymerase activity"/>
    <property type="evidence" value="ECO:0007669"/>
    <property type="project" value="UniProtKB-KW"/>
</dbReference>
<keyword evidence="2" id="KW-0808">Transferase</keyword>
<reference evidence="2" key="2">
    <citation type="submission" date="2022-01" db="EMBL/GenBank/DDBJ databases">
        <authorList>
            <person name="Yamashiro T."/>
            <person name="Shiraishi A."/>
            <person name="Satake H."/>
            <person name="Nakayama K."/>
        </authorList>
    </citation>
    <scope>NUCLEOTIDE SEQUENCE</scope>
</reference>
<feature type="domain" description="Reverse transcriptase/retrotransposon-derived protein RNase H-like" evidence="1">
    <location>
        <begin position="160"/>
        <end position="243"/>
    </location>
</feature>
<protein>
    <submittedName>
        <fullName evidence="2">Reverse transcriptase domain-containing protein</fullName>
    </submittedName>
</protein>
<dbReference type="Gene3D" id="3.30.70.270">
    <property type="match status" value="1"/>
</dbReference>
<dbReference type="SUPFAM" id="SSF53098">
    <property type="entry name" value="Ribonuclease H-like"/>
    <property type="match status" value="1"/>
</dbReference>
<dbReference type="Gene3D" id="3.10.10.10">
    <property type="entry name" value="HIV Type 1 Reverse Transcriptase, subunit A, domain 1"/>
    <property type="match status" value="1"/>
</dbReference>
<dbReference type="InterPro" id="IPR041577">
    <property type="entry name" value="RT_RNaseH_2"/>
</dbReference>
<evidence type="ECO:0000259" key="1">
    <source>
        <dbReference type="Pfam" id="PF17919"/>
    </source>
</evidence>